<comment type="similarity">
    <text evidence="1">Belongs to the peptidase S8 family.</text>
</comment>
<dbReference type="Pfam" id="PF00082">
    <property type="entry name" value="Peptidase_S8"/>
    <property type="match status" value="1"/>
</dbReference>
<evidence type="ECO:0000256" key="2">
    <source>
        <dbReference type="ARBA" id="ARBA00022670"/>
    </source>
</evidence>
<name>A0A4U6XJ52_9PEZI</name>
<gene>
    <name evidence="8" type="ORF">CTA1_11742</name>
</gene>
<dbReference type="AlphaFoldDB" id="A0A4U6XJ52"/>
<protein>
    <submittedName>
        <fullName evidence="8">Subtilisin-like protease</fullName>
    </submittedName>
</protein>
<keyword evidence="6" id="KW-0732">Signal</keyword>
<evidence type="ECO:0000256" key="3">
    <source>
        <dbReference type="ARBA" id="ARBA00022801"/>
    </source>
</evidence>
<dbReference type="Gene3D" id="3.40.50.200">
    <property type="entry name" value="Peptidase S8/S53 domain"/>
    <property type="match status" value="1"/>
</dbReference>
<feature type="signal peptide" evidence="6">
    <location>
        <begin position="1"/>
        <end position="21"/>
    </location>
</feature>
<sequence>MQTYAALVFLSFVFSADVISALPHDPLLSQPRQVINHKSYISPSSTAVPQYIIVPAPNNAESGDGSFESVQSRLSDPDEAGSELVPVKDGRDSNIKFSAAPLSRRKETGGLEEINVGGKTNSFRNSFRGDNVLAVNPEPSFRENDASSIPGPLPAILTDPLTLAKQPKKVVRQIGYNNTVVDGNYRPFELSLLSQEPRRPESYYQYDAAAGRGITVYILGSGMNLDSPDIEGAAGDKEFIYTPGAEETPTDEDAEFGFPDGTCMASKIFGPRYGVAKNANVTMVKVAERTGRMRIIRLTDMLTALAMVRNDVRRRGIQGKAVVSLTYTTRMKDKDAIQAYREILINMMNDDIVLVAPTGISNNNNGSEANNQYPAAFARDTALIAVNAVNTEGLRYNWSPGSVEDGATVAAPGTGTCAWIKQRFRVERRPSRWRPKFMRKKTRVAVGPDRPYYSDSVAAATVAGVAATLMAQEEYKEQLQVPGEVASRVKELIQGLAWERKRGGPPVVWNGIRSSNILYCRRGEDDSCSRRPTPVACINFDVNKYGYCCPGSGDSCEDSRGCRVTEDTGLVGVVPDGAVCPFY</sequence>
<dbReference type="InterPro" id="IPR000209">
    <property type="entry name" value="Peptidase_S8/S53_dom"/>
</dbReference>
<dbReference type="InterPro" id="IPR036852">
    <property type="entry name" value="Peptidase_S8/S53_dom_sf"/>
</dbReference>
<evidence type="ECO:0000256" key="5">
    <source>
        <dbReference type="SAM" id="MobiDB-lite"/>
    </source>
</evidence>
<dbReference type="InterPro" id="IPR050131">
    <property type="entry name" value="Peptidase_S8_subtilisin-like"/>
</dbReference>
<evidence type="ECO:0000313" key="8">
    <source>
        <dbReference type="EMBL" id="TKW55851.1"/>
    </source>
</evidence>
<dbReference type="GO" id="GO:0004252">
    <property type="term" value="F:serine-type endopeptidase activity"/>
    <property type="evidence" value="ECO:0007669"/>
    <property type="project" value="InterPro"/>
</dbReference>
<dbReference type="STRING" id="1306861.A0A4U6XJ52"/>
<evidence type="ECO:0000313" key="9">
    <source>
        <dbReference type="Proteomes" id="UP000310108"/>
    </source>
</evidence>
<organism evidence="8 9">
    <name type="scientific">Colletotrichum tanaceti</name>
    <dbReference type="NCBI Taxonomy" id="1306861"/>
    <lineage>
        <taxon>Eukaryota</taxon>
        <taxon>Fungi</taxon>
        <taxon>Dikarya</taxon>
        <taxon>Ascomycota</taxon>
        <taxon>Pezizomycotina</taxon>
        <taxon>Sordariomycetes</taxon>
        <taxon>Hypocreomycetidae</taxon>
        <taxon>Glomerellales</taxon>
        <taxon>Glomerellaceae</taxon>
        <taxon>Colletotrichum</taxon>
        <taxon>Colletotrichum destructivum species complex</taxon>
    </lineage>
</organism>
<keyword evidence="9" id="KW-1185">Reference proteome</keyword>
<comment type="caution">
    <text evidence="8">The sequence shown here is derived from an EMBL/GenBank/DDBJ whole genome shotgun (WGS) entry which is preliminary data.</text>
</comment>
<reference evidence="8 9" key="1">
    <citation type="journal article" date="2019" name="PLoS ONE">
        <title>Comparative genome analysis indicates high evolutionary potential of pathogenicity genes in Colletotrichum tanaceti.</title>
        <authorList>
            <person name="Lelwala R.V."/>
            <person name="Korhonen P.K."/>
            <person name="Young N.D."/>
            <person name="Scott J.B."/>
            <person name="Ades P.A."/>
            <person name="Gasser R.B."/>
            <person name="Taylor P.W.J."/>
        </authorList>
    </citation>
    <scope>NUCLEOTIDE SEQUENCE [LARGE SCALE GENOMIC DNA]</scope>
    <source>
        <strain evidence="8">BRIP57314</strain>
    </source>
</reference>
<evidence type="ECO:0000256" key="4">
    <source>
        <dbReference type="ARBA" id="ARBA00022825"/>
    </source>
</evidence>
<keyword evidence="3" id="KW-0378">Hydrolase</keyword>
<proteinExistence type="inferred from homology"/>
<dbReference type="Proteomes" id="UP000310108">
    <property type="component" value="Unassembled WGS sequence"/>
</dbReference>
<keyword evidence="4" id="KW-0720">Serine protease</keyword>
<evidence type="ECO:0000256" key="1">
    <source>
        <dbReference type="ARBA" id="ARBA00011073"/>
    </source>
</evidence>
<dbReference type="EMBL" id="PJEX01000084">
    <property type="protein sequence ID" value="TKW55851.1"/>
    <property type="molecule type" value="Genomic_DNA"/>
</dbReference>
<evidence type="ECO:0000256" key="6">
    <source>
        <dbReference type="SAM" id="SignalP"/>
    </source>
</evidence>
<dbReference type="SUPFAM" id="SSF52743">
    <property type="entry name" value="Subtilisin-like"/>
    <property type="match status" value="1"/>
</dbReference>
<dbReference type="OrthoDB" id="1896086at2759"/>
<dbReference type="PANTHER" id="PTHR43806:SF11">
    <property type="entry name" value="CEREVISIN-RELATED"/>
    <property type="match status" value="1"/>
</dbReference>
<feature type="chain" id="PRO_5020314444" evidence="6">
    <location>
        <begin position="22"/>
        <end position="583"/>
    </location>
</feature>
<evidence type="ECO:0000259" key="7">
    <source>
        <dbReference type="Pfam" id="PF00082"/>
    </source>
</evidence>
<dbReference type="PANTHER" id="PTHR43806">
    <property type="entry name" value="PEPTIDASE S8"/>
    <property type="match status" value="1"/>
</dbReference>
<dbReference type="GO" id="GO:0006508">
    <property type="term" value="P:proteolysis"/>
    <property type="evidence" value="ECO:0007669"/>
    <property type="project" value="UniProtKB-KW"/>
</dbReference>
<accession>A0A4U6XJ52</accession>
<feature type="domain" description="Peptidase S8/S53" evidence="7">
    <location>
        <begin position="211"/>
        <end position="475"/>
    </location>
</feature>
<keyword evidence="2 8" id="KW-0645">Protease</keyword>
<feature type="region of interest" description="Disordered" evidence="5">
    <location>
        <begin position="62"/>
        <end position="88"/>
    </location>
</feature>